<dbReference type="InterPro" id="IPR047589">
    <property type="entry name" value="DUF11_rpt"/>
</dbReference>
<feature type="compositionally biased region" description="Basic and acidic residues" evidence="6">
    <location>
        <begin position="2157"/>
        <end position="2186"/>
    </location>
</feature>
<evidence type="ECO:0000256" key="1">
    <source>
        <dbReference type="ARBA" id="ARBA00004168"/>
    </source>
</evidence>
<evidence type="ECO:0000256" key="3">
    <source>
        <dbReference type="ARBA" id="ARBA00022525"/>
    </source>
</evidence>
<dbReference type="NCBIfam" id="TIGR01451">
    <property type="entry name" value="B_ant_repeat"/>
    <property type="match status" value="14"/>
</dbReference>
<organism evidence="9 10">
    <name type="scientific">Gracilibacillus dipsosauri</name>
    <dbReference type="NCBI Taxonomy" id="178340"/>
    <lineage>
        <taxon>Bacteria</taxon>
        <taxon>Bacillati</taxon>
        <taxon>Bacillota</taxon>
        <taxon>Bacilli</taxon>
        <taxon>Bacillales</taxon>
        <taxon>Bacillaceae</taxon>
        <taxon>Gracilibacillus</taxon>
    </lineage>
</organism>
<evidence type="ECO:0000259" key="8">
    <source>
        <dbReference type="PROSITE" id="PS50847"/>
    </source>
</evidence>
<dbReference type="PANTHER" id="PTHR34819">
    <property type="entry name" value="LARGE CYSTEINE-RICH PERIPLASMIC PROTEIN OMCB"/>
    <property type="match status" value="1"/>
</dbReference>
<feature type="compositionally biased region" description="Basic and acidic residues" evidence="6">
    <location>
        <begin position="2424"/>
        <end position="2443"/>
    </location>
</feature>
<gene>
    <name evidence="9" type="ORF">DLJ74_16345</name>
</gene>
<keyword evidence="10" id="KW-1185">Reference proteome</keyword>
<dbReference type="Proteomes" id="UP000245624">
    <property type="component" value="Unassembled WGS sequence"/>
</dbReference>
<dbReference type="OrthoDB" id="1751088at2"/>
<protein>
    <recommendedName>
        <fullName evidence="8">Gram-positive cocci surface proteins LPxTG domain-containing protein</fullName>
    </recommendedName>
</protein>
<evidence type="ECO:0000256" key="6">
    <source>
        <dbReference type="SAM" id="MobiDB-lite"/>
    </source>
</evidence>
<feature type="region of interest" description="Disordered" evidence="6">
    <location>
        <begin position="2843"/>
        <end position="2888"/>
    </location>
</feature>
<accession>A0A317KXC3</accession>
<dbReference type="Gene3D" id="2.60.40.740">
    <property type="match status" value="15"/>
</dbReference>
<keyword evidence="2" id="KW-0134">Cell wall</keyword>
<dbReference type="Gene3D" id="2.60.120.260">
    <property type="entry name" value="Galactose-binding domain-like"/>
    <property type="match status" value="2"/>
</dbReference>
<dbReference type="InterPro" id="IPR019931">
    <property type="entry name" value="LPXTG_anchor"/>
</dbReference>
<feature type="region of interest" description="Disordered" evidence="6">
    <location>
        <begin position="200"/>
        <end position="246"/>
    </location>
</feature>
<evidence type="ECO:0000256" key="2">
    <source>
        <dbReference type="ARBA" id="ARBA00022512"/>
    </source>
</evidence>
<feature type="compositionally biased region" description="Acidic residues" evidence="6">
    <location>
        <begin position="2876"/>
        <end position="2886"/>
    </location>
</feature>
<dbReference type="NCBIfam" id="TIGR01167">
    <property type="entry name" value="LPXTG_anchor"/>
    <property type="match status" value="1"/>
</dbReference>
<dbReference type="PANTHER" id="PTHR34819:SF3">
    <property type="entry name" value="CELL SURFACE PROTEIN"/>
    <property type="match status" value="1"/>
</dbReference>
<feature type="compositionally biased region" description="Basic and acidic residues" evidence="6">
    <location>
        <begin position="1324"/>
        <end position="1344"/>
    </location>
</feature>
<feature type="compositionally biased region" description="Basic and acidic residues" evidence="6">
    <location>
        <begin position="2859"/>
        <end position="2869"/>
    </location>
</feature>
<name>A0A317KXC3_9BACI</name>
<keyword evidence="7" id="KW-0812">Transmembrane</keyword>
<feature type="compositionally biased region" description="Basic and acidic residues" evidence="6">
    <location>
        <begin position="2451"/>
        <end position="2463"/>
    </location>
</feature>
<keyword evidence="4" id="KW-0732">Signal</keyword>
<feature type="compositionally biased region" description="Low complexity" evidence="6">
    <location>
        <begin position="233"/>
        <end position="246"/>
    </location>
</feature>
<feature type="compositionally biased region" description="Acidic residues" evidence="6">
    <location>
        <begin position="1861"/>
        <end position="1870"/>
    </location>
</feature>
<comment type="caution">
    <text evidence="9">The sequence shown here is derived from an EMBL/GenBank/DDBJ whole genome shotgun (WGS) entry which is preliminary data.</text>
</comment>
<proteinExistence type="predicted"/>
<dbReference type="SUPFAM" id="SSF75011">
    <property type="entry name" value="3-carboxy-cis,cis-mucoante lactonizing enzyme"/>
    <property type="match status" value="1"/>
</dbReference>
<feature type="region of interest" description="Disordered" evidence="6">
    <location>
        <begin position="2417"/>
        <end position="2463"/>
    </location>
</feature>
<evidence type="ECO:0000256" key="4">
    <source>
        <dbReference type="ARBA" id="ARBA00022729"/>
    </source>
</evidence>
<reference evidence="9 10" key="1">
    <citation type="submission" date="2018-05" db="EMBL/GenBank/DDBJ databases">
        <title>Genomic analysis of Gracilibacillus dipsosauri DD1 reveals novel features of a salt-tolerant amylase.</title>
        <authorList>
            <person name="Deutch C.E."/>
            <person name="Yang S."/>
        </authorList>
    </citation>
    <scope>NUCLEOTIDE SEQUENCE [LARGE SCALE GENOMIC DNA]</scope>
    <source>
        <strain evidence="9 10">DD1</strain>
    </source>
</reference>
<feature type="transmembrane region" description="Helical" evidence="7">
    <location>
        <begin position="2894"/>
        <end position="2912"/>
    </location>
</feature>
<dbReference type="EMBL" id="QGTD01000018">
    <property type="protein sequence ID" value="PWU67148.1"/>
    <property type="molecule type" value="Genomic_DNA"/>
</dbReference>
<dbReference type="Pfam" id="PF01345">
    <property type="entry name" value="DUF11"/>
    <property type="match status" value="13"/>
</dbReference>
<feature type="compositionally biased region" description="Acidic residues" evidence="6">
    <location>
        <begin position="2143"/>
        <end position="2152"/>
    </location>
</feature>
<feature type="region of interest" description="Disordered" evidence="6">
    <location>
        <begin position="1743"/>
        <end position="1765"/>
    </location>
</feature>
<dbReference type="Pfam" id="PF00746">
    <property type="entry name" value="Gram_pos_anchor"/>
    <property type="match status" value="1"/>
</dbReference>
<feature type="region of interest" description="Disordered" evidence="6">
    <location>
        <begin position="1305"/>
        <end position="1344"/>
    </location>
</feature>
<dbReference type="InterPro" id="IPR026466">
    <property type="entry name" value="Fim_isopep_form_D2_dom"/>
</dbReference>
<keyword evidence="7" id="KW-1133">Transmembrane helix</keyword>
<dbReference type="InterPro" id="IPR051172">
    <property type="entry name" value="Chlamydia_OmcB"/>
</dbReference>
<dbReference type="InterPro" id="IPR008966">
    <property type="entry name" value="Adhesion_dom_sf"/>
</dbReference>
<evidence type="ECO:0000256" key="7">
    <source>
        <dbReference type="SAM" id="Phobius"/>
    </source>
</evidence>
<keyword evidence="3" id="KW-0964">Secreted</keyword>
<evidence type="ECO:0000256" key="5">
    <source>
        <dbReference type="ARBA" id="ARBA00023088"/>
    </source>
</evidence>
<evidence type="ECO:0000313" key="9">
    <source>
        <dbReference type="EMBL" id="PWU67148.1"/>
    </source>
</evidence>
<sequence length="2921" mass="316173">MYYYSKNNFLEVRKLKKKIRLNKRIKLKIQKSFILFMAMLVILSGALPYSTPLILAEGETGIQEPIVTKDVDGEESREVIKGEEYQYNINVKLPENLSNYESLTISDTLDTRVDVQGTTVLLNGQVIDSFQAVVDGQNVSLALTAEQLRELAEKEVRLQITSTIKEDATSGEKIDNIAQVVINGSTLLKTNSAVVIPVDSEEKDVIKPNESKEEDGETGDDNYPARETSSQLVNENDSSASSENSDVSIDQVEIFAESITLNEVDSYGSASDGKIYQIDGNDPTVVKGTVTITGITNTSLNGLAISENEDFLYAARANNLYRISPDGSAQFVDTLAGGATNAVIYNGKYLHSYLNADDGKYYLGTYDLTTGEKSSKEIIGYDPGDGVGGDLVVDSDGYLWFAANQANAQGTYIAQMNPETAEVIRVIPITPTDGRQLEGGVRGISFLPSGEMLLNSGPTNTHFTLFILDPETLSTTYLTTVNEGGLSVDLASRVSPEFDPFPPVLESEKQVEIFEKALGNTDVENPEAGDTLLYTIQTRNTVEEYSLIKELVISDTIPEGLEYVAGTLLVDGEAVTDEADEDKGQVVNNEIIGEFGDVLDNDWHTVEFQVTVQSGQEGRTIENIATVDALNTEPDNPQAEVDIYPRLPVPDACAAPVALINGSFEEGPERGSYQASGIFFYESEVPGWFTTDDSQGVKLIEQWNYKLGLPAGVTNFSPPVDGDRWAELNAFDNGLLYQDVETTPGQTIYWRLSHMGRQGDDTMQVRIGPATDNPYDTTVQTQMTTGNTAWETYTGSYTVPAGQTTTRFGFEAVSTGGGSLGAGNFLDDIFLGTEPCVVAEKSVSPEGEVFAGQELTYEVNIKNNGGDIAADTTFEDAIPAGTEYVPGSLKIIDGPGTGDLTDEAGDDAGHFDGEKVIVELGNLPNTNDLPNGITVQFKVKTLDTDTEKQVTNKAQISYDNLLENTEEQVETNEVTNTVLPKEEIDACAAPIALVNGEFEKPEGPGTYDNSIAGGGYYYADTVPGWETTDVNRTPRGIIQIMDPARPSTIPSNTPNKDNLTSRFAELNADTNSMLYQELPTIPGQTIYWRLNHRGYNGVDTMSVNIGSVTADPFNTTPEIERISTGTTWETYTGTYTVPAGQTMTRFGFKAISTSTGALAFGNYLDDVFLGTEPCVVAEKSVSPEGEVLAGDELTYEVTVKNNGGDIAANTIFEDAIPAGTEYVPGSLKIIDGPGTGDLTDEAGDDAGHFDGEKVIVELGDLPNINELPDGITVQFKVKALVNDEINEIVNQAQVGYDNLLTNERKETESNEVNNPLTYQQPDLESEKTSEIHEKAEGNTDADHPEVGDILTYRIQTRNTVENSLVTNLTISDIIPEGLEYVAGTLNVDGEGVTDEAGDDAGHNVDGNIFGEFGDVTDTEWHTLTFQVVVGEGQASQDIINIATVDGDNIDDPDKPEHEVNIYPREPNLESEKNAVNLEIGKEKLEVGDTVVYTIQSRNTVTESVVENFVISDVLPEGLTYVEGSMKVSNDGEGTFENGTITATFGDVADTEWRTVSFLVTVDSGQSGKTIENTATVNGDNVEEPDEPSTDITIDPKTPILESEKAASIAEKADGNTDAEHPEVGDTLTYTIQTRNTVEDSLVSNLTISDVLPEGLKYVEGTLIVDGQAVTDTEGDDAGHVVDRDIFGQFGNVTDTEWHTLTFQVVVGAGQAGQDIENIATVDGDNIDDPDKPREEVLVYPREPRLESEKTSSIVEKGEGNTDTDKYQVGDTIEYTIQSRNTVRESVVENFVISDQLPEGLTFVEESLEVSHEGTGNIENGTITASFGDVTDTEWRTITFQAVIESGQSGKTIENTATVDGDNVDDPDTPENEIIVDPKEPVLESEKASSIAEKAEGNTDAEHPEVGDTLTYTIQTRNTIEDSLVSNLTISDVLPEGLEYVAGTLTVDGQAVTDAEGDDAGHVVNKDIFGQFGNVTDTEWHTLTFQVVVGAGQAGQDIENIATVDGDNIDDPDKPREEVLVYPREPKFESEKTSSIVEKGEGNTNTEKYQVGDTIEYTIQSRNTVTESIVENFVISDELPEGLTFVEGSLEVSHEGTGNIENETITASFGDVTDTEWRTVTFQATIDAGQSGKTIENTATVDGDNVDDPDTPENEIIVDPKEPKLESEKASEIHEKAEGNTDAEHPEVGDTLTYTIQTRNTIEDSLVSNLAISDVLPEGLEYVAGTLIVDGESVTDAEGDDTGHSVDGNIFGKFGDVTDTEWHTLTFQVVVGEGQASQDITNIATVDGDNIDDPDKPEHEVNIYPREPNLESEKTAVNLEIGKERFEVGDTVVYTIQSRNTVTDSVVENFVLSDVLPEGLTYVEGSIKVSHDGEGMFENGTITATFGDVTDTEWRTVSFLATIDSGLVGNTIENVATADGDNVDDPDKPSTDITIDPKEPKLESTKTSSIAKKADGNTDAEHPEVGDTLTYTIQTRNTIEDSLVSNLSISDVLPKGLEYVAGTLTVDGQAVTDTEGDDAGHSVDGEIIGKFGDVTDTGWHTLTFQVVVKEGQAGQDIENIATVDGDNIDDPDKPNEEVLVYPREPKLESEKTAVNLEEEKEEFQVGDTVVYTIQARNTVKDSIIENLEITDVLPEGLVYVEGSLEVSEGGTGDIEDGTITAVFGDVTNTEWHTVTFRAKIESGQSGKSIENVATVNGKNIDEPDQPSEEITVNPHAPKLESEKTAVNLAEEKEEFQVGDTVVYTIQARNTVKDSIIENLEITDVLPEGLAYLEGSLEVSHEGTADIDGGTITASFGDVTDTEWRTVTFHATIETGYEGTSIENVATVEATNIEVPGQPTEEIVVEEEVTSPPDPSEEDPQEKPEVTEPKQPEQLQPIDDEVDKEEELPNTATNNMNLILVGLLLLLSGATILYRKKKKGKFE</sequence>
<feature type="compositionally biased region" description="Polar residues" evidence="6">
    <location>
        <begin position="1310"/>
        <end position="1322"/>
    </location>
</feature>
<dbReference type="PROSITE" id="PS50847">
    <property type="entry name" value="GRAM_POS_ANCHORING"/>
    <property type="match status" value="1"/>
</dbReference>
<dbReference type="NCBIfam" id="TIGR04226">
    <property type="entry name" value="RrgB_K2N_iso_D2"/>
    <property type="match status" value="12"/>
</dbReference>
<feature type="region of interest" description="Disordered" evidence="6">
    <location>
        <begin position="1852"/>
        <end position="1871"/>
    </location>
</feature>
<dbReference type="InterPro" id="IPR001434">
    <property type="entry name" value="OmcB-like_DUF11"/>
</dbReference>
<feature type="domain" description="Gram-positive cocci surface proteins LPxTG" evidence="8">
    <location>
        <begin position="2886"/>
        <end position="2921"/>
    </location>
</feature>
<keyword evidence="7" id="KW-0472">Membrane</keyword>
<feature type="region of interest" description="Disordered" evidence="6">
    <location>
        <begin position="2135"/>
        <end position="2186"/>
    </location>
</feature>
<evidence type="ECO:0000313" key="10">
    <source>
        <dbReference type="Proteomes" id="UP000245624"/>
    </source>
</evidence>
<feature type="compositionally biased region" description="Acidic residues" evidence="6">
    <location>
        <begin position="2843"/>
        <end position="2858"/>
    </location>
</feature>
<comment type="subcellular location">
    <subcellularLocation>
        <location evidence="1">Secreted</location>
        <location evidence="1">Cell wall</location>
        <topology evidence="1">Peptidoglycan-anchor</topology>
    </subcellularLocation>
</comment>
<dbReference type="SUPFAM" id="SSF49401">
    <property type="entry name" value="Bacterial adhesins"/>
    <property type="match status" value="14"/>
</dbReference>
<keyword evidence="5" id="KW-0572">Peptidoglycan-anchor</keyword>
<feature type="region of interest" description="Disordered" evidence="6">
    <location>
        <begin position="1879"/>
        <end position="1904"/>
    </location>
</feature>